<comment type="caution">
    <text evidence="7">The sequence shown here is derived from an EMBL/GenBank/DDBJ whole genome shotgun (WGS) entry which is preliminary data.</text>
</comment>
<comment type="function">
    <text evidence="6">Gustatory receptor which mediates acceptance or avoidance behavior, depending on its substrates.</text>
</comment>
<reference evidence="7 8" key="1">
    <citation type="journal article" date="2024" name="Ann. Entomol. Soc. Am.">
        <title>Genomic analyses of the southern and eastern yellowjacket wasps (Hymenoptera: Vespidae) reveal evolutionary signatures of social life.</title>
        <authorList>
            <person name="Catto M.A."/>
            <person name="Caine P.B."/>
            <person name="Orr S.E."/>
            <person name="Hunt B.G."/>
            <person name="Goodisman M.A.D."/>
        </authorList>
    </citation>
    <scope>NUCLEOTIDE SEQUENCE [LARGE SCALE GENOMIC DNA]</scope>
    <source>
        <strain evidence="7">233</strain>
        <tissue evidence="7">Head and thorax</tissue>
    </source>
</reference>
<protein>
    <recommendedName>
        <fullName evidence="6">Gustatory receptor</fullName>
    </recommendedName>
</protein>
<comment type="subcellular location">
    <subcellularLocation>
        <location evidence="1 6">Cell membrane</location>
        <topology evidence="1 6">Multi-pass membrane protein</topology>
    </subcellularLocation>
</comment>
<evidence type="ECO:0000313" key="7">
    <source>
        <dbReference type="EMBL" id="KAL2725495.1"/>
    </source>
</evidence>
<keyword evidence="6" id="KW-0675">Receptor</keyword>
<evidence type="ECO:0000256" key="4">
    <source>
        <dbReference type="ARBA" id="ARBA00022989"/>
    </source>
</evidence>
<comment type="similarity">
    <text evidence="6">Belongs to the insect chemoreceptor superfamily. Gustatory receptor (GR) family.</text>
</comment>
<evidence type="ECO:0000256" key="1">
    <source>
        <dbReference type="ARBA" id="ARBA00004651"/>
    </source>
</evidence>
<feature type="transmembrane region" description="Helical" evidence="6">
    <location>
        <begin position="265"/>
        <end position="288"/>
    </location>
</feature>
<dbReference type="InterPro" id="IPR013604">
    <property type="entry name" value="7TM_chemorcpt"/>
</dbReference>
<dbReference type="EMBL" id="JAUDFV010000138">
    <property type="protein sequence ID" value="KAL2725495.1"/>
    <property type="molecule type" value="Genomic_DNA"/>
</dbReference>
<feature type="transmembrane region" description="Helical" evidence="6">
    <location>
        <begin position="171"/>
        <end position="187"/>
    </location>
</feature>
<evidence type="ECO:0000256" key="2">
    <source>
        <dbReference type="ARBA" id="ARBA00022475"/>
    </source>
</evidence>
<keyword evidence="4 6" id="KW-1133">Transmembrane helix</keyword>
<dbReference type="GO" id="GO:0007165">
    <property type="term" value="P:signal transduction"/>
    <property type="evidence" value="ECO:0007669"/>
    <property type="project" value="UniProtKB-KW"/>
</dbReference>
<organism evidence="7 8">
    <name type="scientific">Vespula squamosa</name>
    <name type="common">Southern yellow jacket</name>
    <name type="synonym">Wasp</name>
    <dbReference type="NCBI Taxonomy" id="30214"/>
    <lineage>
        <taxon>Eukaryota</taxon>
        <taxon>Metazoa</taxon>
        <taxon>Ecdysozoa</taxon>
        <taxon>Arthropoda</taxon>
        <taxon>Hexapoda</taxon>
        <taxon>Insecta</taxon>
        <taxon>Pterygota</taxon>
        <taxon>Neoptera</taxon>
        <taxon>Endopterygota</taxon>
        <taxon>Hymenoptera</taxon>
        <taxon>Apocrita</taxon>
        <taxon>Aculeata</taxon>
        <taxon>Vespoidea</taxon>
        <taxon>Vespidae</taxon>
        <taxon>Vespinae</taxon>
        <taxon>Vespula</taxon>
    </lineage>
</organism>
<sequence>MSLSEEFRHSIKPLIIMNSIFTTGLIEYFVDDKINGIGIVHACFSIIFYISMVNVISFSSVMFQDESSLLIKLTYQLYVYSDYTFYIVTIIAGILRRKKIKLLTLQIETCIRSMDQLNLPMNLSKCLRQQYYIILTLVLILISMIMIDYKWLNLLETRIWSLLMRCYIERYPFIILLVTDVTFVFWMRQIKFSQLNELLKGMLTANIDSPQHKKILRIRNNRKNDSPSSDIHRTYKSNENVVTIKKAKKVHLELIKCAKNVNDAYGLHILMSVSTTFILITVVSYNIYYHIITGVYRTQIYQFVHFLYWISYLMFKIIIVSHVCERTIVEVCSLNIHYIFSQISTKY</sequence>
<name>A0ABD2B0K6_VESSQ</name>
<feature type="transmembrane region" description="Helical" evidence="6">
    <location>
        <begin position="300"/>
        <end position="319"/>
    </location>
</feature>
<dbReference type="Pfam" id="PF08395">
    <property type="entry name" value="7tm_7"/>
    <property type="match status" value="1"/>
</dbReference>
<keyword evidence="2 6" id="KW-1003">Cell membrane</keyword>
<feature type="transmembrane region" description="Helical" evidence="6">
    <location>
        <begin position="12"/>
        <end position="30"/>
    </location>
</feature>
<evidence type="ECO:0000313" key="8">
    <source>
        <dbReference type="Proteomes" id="UP001607302"/>
    </source>
</evidence>
<dbReference type="GO" id="GO:0005886">
    <property type="term" value="C:plasma membrane"/>
    <property type="evidence" value="ECO:0007669"/>
    <property type="project" value="UniProtKB-SubCell"/>
</dbReference>
<keyword evidence="8" id="KW-1185">Reference proteome</keyword>
<keyword evidence="6" id="KW-0807">Transducer</keyword>
<keyword evidence="5 6" id="KW-0472">Membrane</keyword>
<dbReference type="AlphaFoldDB" id="A0ABD2B0K6"/>
<feature type="transmembrane region" description="Helical" evidence="6">
    <location>
        <begin position="131"/>
        <end position="151"/>
    </location>
</feature>
<dbReference type="Proteomes" id="UP001607302">
    <property type="component" value="Unassembled WGS sequence"/>
</dbReference>
<gene>
    <name evidence="7" type="ORF">V1478_008168</name>
</gene>
<feature type="transmembrane region" description="Helical" evidence="6">
    <location>
        <begin position="42"/>
        <end position="63"/>
    </location>
</feature>
<evidence type="ECO:0000256" key="6">
    <source>
        <dbReference type="RuleBase" id="RU363108"/>
    </source>
</evidence>
<evidence type="ECO:0000256" key="3">
    <source>
        <dbReference type="ARBA" id="ARBA00022692"/>
    </source>
</evidence>
<feature type="transmembrane region" description="Helical" evidence="6">
    <location>
        <begin position="75"/>
        <end position="95"/>
    </location>
</feature>
<proteinExistence type="inferred from homology"/>
<evidence type="ECO:0000256" key="5">
    <source>
        <dbReference type="ARBA" id="ARBA00023136"/>
    </source>
</evidence>
<accession>A0ABD2B0K6</accession>
<keyword evidence="3 6" id="KW-0812">Transmembrane</keyword>